<feature type="domain" description="Carbohydrate kinase PfkB" evidence="1">
    <location>
        <begin position="6"/>
        <end position="296"/>
    </location>
</feature>
<keyword evidence="2" id="KW-0808">Transferase</keyword>
<proteinExistence type="predicted"/>
<dbReference type="PANTHER" id="PTHR42774">
    <property type="entry name" value="PHOSPHOTRANSFERASE SYSTEM TRANSPORT PROTEIN"/>
    <property type="match status" value="1"/>
</dbReference>
<protein>
    <submittedName>
        <fullName evidence="2">Ribokinase</fullName>
    </submittedName>
</protein>
<dbReference type="SUPFAM" id="SSF53613">
    <property type="entry name" value="Ribokinase-like"/>
    <property type="match status" value="1"/>
</dbReference>
<dbReference type="GO" id="GO:0016301">
    <property type="term" value="F:kinase activity"/>
    <property type="evidence" value="ECO:0007669"/>
    <property type="project" value="UniProtKB-KW"/>
</dbReference>
<keyword evidence="2" id="KW-0418">Kinase</keyword>
<dbReference type="InterPro" id="IPR029056">
    <property type="entry name" value="Ribokinase-like"/>
</dbReference>
<dbReference type="EMBL" id="NTFS01000449">
    <property type="protein sequence ID" value="PAX51191.1"/>
    <property type="molecule type" value="Genomic_DNA"/>
</dbReference>
<accession>A0A2A2TBV8</accession>
<dbReference type="InterPro" id="IPR011611">
    <property type="entry name" value="PfkB_dom"/>
</dbReference>
<dbReference type="InterPro" id="IPR052562">
    <property type="entry name" value="Ketohexokinase-related"/>
</dbReference>
<name>A0A2A2TBV8_9CYAN</name>
<keyword evidence="3" id="KW-1185">Reference proteome</keyword>
<sequence length="303" mass="33091">MNGLFIGLSTLDLIYLANSPPENNQKLVALDYTIAAGGPATNAAVTFNHLGNTATILAVVGSHPMTQLIHSDLENCIVNPNHQINLIDLEPKNQNPPPVSSIIVTKTTGERAVISINAVNNSVNKQAIPADVIESIEFFDIVLIDGHQIEVGCEIAKLAKSKNIPVVLDAGSWKPGFEKILPFVDYAICSANFYPPNCYTSEEVFTYLSKIKIPHIAITHGENPIEYLIPDFSSNSSDLGIRSFINVPNIQPVDTLGAGDIFHGAFCHYILREDFPEALSLSAEIAAYSCQFFGTRRWMLNPR</sequence>
<dbReference type="Gene3D" id="3.40.1190.20">
    <property type="match status" value="1"/>
</dbReference>
<dbReference type="PANTHER" id="PTHR42774:SF3">
    <property type="entry name" value="KETOHEXOKINASE"/>
    <property type="match status" value="1"/>
</dbReference>
<dbReference type="RefSeq" id="WP_095724451.1">
    <property type="nucleotide sequence ID" value="NZ_NTFS01000449.1"/>
</dbReference>
<evidence type="ECO:0000313" key="3">
    <source>
        <dbReference type="Proteomes" id="UP000218238"/>
    </source>
</evidence>
<dbReference type="OrthoDB" id="9813569at2"/>
<dbReference type="Pfam" id="PF00294">
    <property type="entry name" value="PfkB"/>
    <property type="match status" value="1"/>
</dbReference>
<gene>
    <name evidence="2" type="ORF">CK510_26145</name>
</gene>
<dbReference type="AlphaFoldDB" id="A0A2A2TBV8"/>
<comment type="caution">
    <text evidence="2">The sequence shown here is derived from an EMBL/GenBank/DDBJ whole genome shotgun (WGS) entry which is preliminary data.</text>
</comment>
<dbReference type="Proteomes" id="UP000218238">
    <property type="component" value="Unassembled WGS sequence"/>
</dbReference>
<dbReference type="CDD" id="cd01945">
    <property type="entry name" value="ribokinase_group_B"/>
    <property type="match status" value="1"/>
</dbReference>
<evidence type="ECO:0000259" key="1">
    <source>
        <dbReference type="Pfam" id="PF00294"/>
    </source>
</evidence>
<evidence type="ECO:0000313" key="2">
    <source>
        <dbReference type="EMBL" id="PAX51191.1"/>
    </source>
</evidence>
<organism evidence="2 3">
    <name type="scientific">Brunnivagina elsteri CCALA 953</name>
    <dbReference type="NCBI Taxonomy" id="987040"/>
    <lineage>
        <taxon>Bacteria</taxon>
        <taxon>Bacillati</taxon>
        <taxon>Cyanobacteriota</taxon>
        <taxon>Cyanophyceae</taxon>
        <taxon>Nostocales</taxon>
        <taxon>Calotrichaceae</taxon>
        <taxon>Brunnivagina</taxon>
    </lineage>
</organism>
<reference evidence="2 3" key="1">
    <citation type="submission" date="2017-08" db="EMBL/GenBank/DDBJ databases">
        <title>Draft genome sequence of filamentous cyanobacterium Calothrix elsteri CCALA 953.</title>
        <authorList>
            <person name="Gagunashvili A.N."/>
            <person name="Elster J."/>
            <person name="Andresson O.S."/>
        </authorList>
    </citation>
    <scope>NUCLEOTIDE SEQUENCE [LARGE SCALE GENOMIC DNA]</scope>
    <source>
        <strain evidence="2 3">CCALA 953</strain>
    </source>
</reference>